<reference evidence="1 2" key="1">
    <citation type="submission" date="2019-09" db="EMBL/GenBank/DDBJ databases">
        <title>YIM 48816 draft genome.</title>
        <authorList>
            <person name="Jiang L."/>
        </authorList>
    </citation>
    <scope>NUCLEOTIDE SEQUENCE [LARGE SCALE GENOMIC DNA]</scope>
    <source>
        <strain evidence="1 2">YIM 48816</strain>
    </source>
</reference>
<keyword evidence="2" id="KW-1185">Reference proteome</keyword>
<dbReference type="AlphaFoldDB" id="A0A6L3SUZ0"/>
<evidence type="ECO:0000313" key="2">
    <source>
        <dbReference type="Proteomes" id="UP000474159"/>
    </source>
</evidence>
<dbReference type="RefSeq" id="WP_151003137.1">
    <property type="nucleotide sequence ID" value="NZ_BPQY01000594.1"/>
</dbReference>
<sequence>MGKFDQLLRTLGFQPKKAKPKHLILLRKSLPVEKPEKLRPKDLAELRRELDEAVIAGKISGTDARDICHQLATGKQVPDDLAIRYLAAVGSNH</sequence>
<accession>A0A6L3SUZ0</accession>
<proteinExistence type="predicted"/>
<dbReference type="Proteomes" id="UP000474159">
    <property type="component" value="Unassembled WGS sequence"/>
</dbReference>
<comment type="caution">
    <text evidence="1">The sequence shown here is derived from an EMBL/GenBank/DDBJ whole genome shotgun (WGS) entry which is preliminary data.</text>
</comment>
<protein>
    <submittedName>
        <fullName evidence="1">Uncharacterized protein</fullName>
    </submittedName>
</protein>
<name>A0A6L3SUZ0_9HYPH</name>
<gene>
    <name evidence="1" type="ORF">F6X53_24245</name>
</gene>
<organism evidence="1 2">
    <name type="scientific">Methylobacterium soli</name>
    <dbReference type="NCBI Taxonomy" id="553447"/>
    <lineage>
        <taxon>Bacteria</taxon>
        <taxon>Pseudomonadati</taxon>
        <taxon>Pseudomonadota</taxon>
        <taxon>Alphaproteobacteria</taxon>
        <taxon>Hyphomicrobiales</taxon>
        <taxon>Methylobacteriaceae</taxon>
        <taxon>Methylobacterium</taxon>
    </lineage>
</organism>
<dbReference type="EMBL" id="VZZK01000032">
    <property type="protein sequence ID" value="KAB1075943.1"/>
    <property type="molecule type" value="Genomic_DNA"/>
</dbReference>
<evidence type="ECO:0000313" key="1">
    <source>
        <dbReference type="EMBL" id="KAB1075943.1"/>
    </source>
</evidence>